<dbReference type="InterPro" id="IPR039279">
    <property type="entry name" value="QRT3-like"/>
</dbReference>
<protein>
    <submittedName>
        <fullName evidence="1">Uncharacterized protein</fullName>
    </submittedName>
</protein>
<sequence>MTWHVHHNTMAWYGSHAFIVPSDIGLYKRQRTRNCCGYIYKIHRGTLHGSPNFPKDGYLIDLSASSSDKDEDNKTSTSTSSYNFEFITFSDLLLDCNYRGGGIAIINSLRIGIHNYYVAYFSTNGILVKSGHETLIRDCFLSQHITAGDDPRKGTSMALR</sequence>
<comment type="caution">
    <text evidence="1">The sequence shown here is derived from an EMBL/GenBank/DDBJ whole genome shotgun (WGS) entry which is preliminary data.</text>
</comment>
<dbReference type="PANTHER" id="PTHR33928:SF7">
    <property type="entry name" value="POLYGALACTURONASE QRT3"/>
    <property type="match status" value="1"/>
</dbReference>
<proteinExistence type="predicted"/>
<dbReference type="Proteomes" id="UP001279734">
    <property type="component" value="Unassembled WGS sequence"/>
</dbReference>
<accession>A0AAD3XRQ3</accession>
<name>A0AAD3XRQ3_NEPGR</name>
<gene>
    <name evidence="1" type="ORF">Nepgr_016913</name>
</gene>
<keyword evidence="2" id="KW-1185">Reference proteome</keyword>
<organism evidence="1 2">
    <name type="scientific">Nepenthes gracilis</name>
    <name type="common">Slender pitcher plant</name>
    <dbReference type="NCBI Taxonomy" id="150966"/>
    <lineage>
        <taxon>Eukaryota</taxon>
        <taxon>Viridiplantae</taxon>
        <taxon>Streptophyta</taxon>
        <taxon>Embryophyta</taxon>
        <taxon>Tracheophyta</taxon>
        <taxon>Spermatophyta</taxon>
        <taxon>Magnoliopsida</taxon>
        <taxon>eudicotyledons</taxon>
        <taxon>Gunneridae</taxon>
        <taxon>Pentapetalae</taxon>
        <taxon>Caryophyllales</taxon>
        <taxon>Nepenthaceae</taxon>
        <taxon>Nepenthes</taxon>
    </lineage>
</organism>
<dbReference type="PANTHER" id="PTHR33928">
    <property type="entry name" value="POLYGALACTURONASE QRT3"/>
    <property type="match status" value="1"/>
</dbReference>
<evidence type="ECO:0000313" key="2">
    <source>
        <dbReference type="Proteomes" id="UP001279734"/>
    </source>
</evidence>
<reference evidence="1" key="1">
    <citation type="submission" date="2023-05" db="EMBL/GenBank/DDBJ databases">
        <title>Nepenthes gracilis genome sequencing.</title>
        <authorList>
            <person name="Fukushima K."/>
        </authorList>
    </citation>
    <scope>NUCLEOTIDE SEQUENCE</scope>
    <source>
        <strain evidence="1">SING2019-196</strain>
    </source>
</reference>
<evidence type="ECO:0000313" key="1">
    <source>
        <dbReference type="EMBL" id="GMH15072.1"/>
    </source>
</evidence>
<dbReference type="AlphaFoldDB" id="A0AAD3XRQ3"/>
<dbReference type="EMBL" id="BSYO01000015">
    <property type="protein sequence ID" value="GMH15072.1"/>
    <property type="molecule type" value="Genomic_DNA"/>
</dbReference>
<dbReference type="GO" id="GO:0004650">
    <property type="term" value="F:polygalacturonase activity"/>
    <property type="evidence" value="ECO:0007669"/>
    <property type="project" value="InterPro"/>
</dbReference>